<feature type="region of interest" description="Disordered" evidence="1">
    <location>
        <begin position="291"/>
        <end position="321"/>
    </location>
</feature>
<sequence>MSHFGIDLFARENPPPGMGYHSASENYRIHGIGPQPANLTPQMVHCSTSFLLYCPKQDKPGCNTVKSKKVFPITFEIGSLSLKDFCSLVATEANKIRDNTGALINNAVASGSPHIDWQVSLALKSAPEFKKVLNYTVNNKQTYDHWINTMKDLNTDHTHAGLSIQMDNPTAVAKEAKVAVDIKAHVLTQRAAQEAGTSLATGDQRVHKAADFKAINVLTDKIYSLHPPNIKYHDRIPVFIHPTESSQYIPLTGKNVQIWANAIMASEAGVSLHSPPLALKFKKLSAYKKRKLSHPVDNSGPPPYQRSSPAEESDNSSVAEPDENLMEKYIDFVKVKPNKKEEVLRILTEKDVTNPKFFQSDSITREDMSHWGLTPGIIAQLRDNTKKFEKRPAPQ</sequence>
<comment type="caution">
    <text evidence="3">The sequence shown here is derived from an EMBL/GenBank/DDBJ whole genome shotgun (WGS) entry which is preliminary data.</text>
</comment>
<feature type="compositionally biased region" description="Polar residues" evidence="1">
    <location>
        <begin position="305"/>
        <end position="318"/>
    </location>
</feature>
<evidence type="ECO:0000256" key="1">
    <source>
        <dbReference type="SAM" id="MobiDB-lite"/>
    </source>
</evidence>
<evidence type="ECO:0000313" key="4">
    <source>
        <dbReference type="Proteomes" id="UP000324748"/>
    </source>
</evidence>
<evidence type="ECO:0000313" key="5">
    <source>
        <dbReference type="Proteomes" id="UP000325313"/>
    </source>
</evidence>
<reference evidence="4 5" key="1">
    <citation type="submission" date="2019-05" db="EMBL/GenBank/DDBJ databases">
        <title>Emergence of the Ug99 lineage of the wheat stem rust pathogen through somatic hybridization.</title>
        <authorList>
            <person name="Li F."/>
            <person name="Upadhyaya N.M."/>
            <person name="Sperschneider J."/>
            <person name="Matny O."/>
            <person name="Nguyen-Phuc H."/>
            <person name="Mago R."/>
            <person name="Raley C."/>
            <person name="Miller M.E."/>
            <person name="Silverstein K.A.T."/>
            <person name="Henningsen E."/>
            <person name="Hirsch C.D."/>
            <person name="Visser B."/>
            <person name="Pretorius Z.A."/>
            <person name="Steffenson B.J."/>
            <person name="Schwessinger B."/>
            <person name="Dodds P.N."/>
            <person name="Figueroa M."/>
        </authorList>
    </citation>
    <scope>NUCLEOTIDE SEQUENCE [LARGE SCALE GENOMIC DNA]</scope>
    <source>
        <strain evidence="2">21-0</strain>
        <strain evidence="3 5">Ug99</strain>
    </source>
</reference>
<evidence type="ECO:0000313" key="3">
    <source>
        <dbReference type="EMBL" id="KAA1115952.1"/>
    </source>
</evidence>
<keyword evidence="4" id="KW-1185">Reference proteome</keyword>
<organism evidence="3 5">
    <name type="scientific">Puccinia graminis f. sp. tritici</name>
    <dbReference type="NCBI Taxonomy" id="56615"/>
    <lineage>
        <taxon>Eukaryota</taxon>
        <taxon>Fungi</taxon>
        <taxon>Dikarya</taxon>
        <taxon>Basidiomycota</taxon>
        <taxon>Pucciniomycotina</taxon>
        <taxon>Pucciniomycetes</taxon>
        <taxon>Pucciniales</taxon>
        <taxon>Pucciniaceae</taxon>
        <taxon>Puccinia</taxon>
    </lineage>
</organism>
<accession>A0A5B0QRQ4</accession>
<gene>
    <name evidence="2" type="ORF">PGT21_013872</name>
    <name evidence="3" type="ORF">PGTUg99_024748</name>
</gene>
<evidence type="ECO:0000313" key="2">
    <source>
        <dbReference type="EMBL" id="KAA1074619.1"/>
    </source>
</evidence>
<dbReference type="Proteomes" id="UP000324748">
    <property type="component" value="Unassembled WGS sequence"/>
</dbReference>
<dbReference type="EMBL" id="VSWC01000157">
    <property type="protein sequence ID" value="KAA1074619.1"/>
    <property type="molecule type" value="Genomic_DNA"/>
</dbReference>
<protein>
    <submittedName>
        <fullName evidence="3">Uncharacterized protein</fullName>
    </submittedName>
</protein>
<proteinExistence type="predicted"/>
<dbReference type="Proteomes" id="UP000325313">
    <property type="component" value="Unassembled WGS sequence"/>
</dbReference>
<dbReference type="AlphaFoldDB" id="A0A5B0QRQ4"/>
<dbReference type="EMBL" id="VDEP01000271">
    <property type="protein sequence ID" value="KAA1115952.1"/>
    <property type="molecule type" value="Genomic_DNA"/>
</dbReference>
<dbReference type="OrthoDB" id="2496461at2759"/>
<name>A0A5B0QRQ4_PUCGR</name>